<sequence>MLKKQIKKFLQASGYTLYQTKKMPFGCDLKADIARISPDLTLKTIFDVGANKGQTTLNYRRKFPEAHIFAFEPVNQTFAVLKTNVGADSHVSCFNLALGEENKQEKMLVAGTSGSNSISSGSQVNSQPNQSLETVNIMTLDQFMVENDHKIDQIDLLKIDTEGYECQVLRGAEATLRSGKILYISIEVTFRPQDNHHTQFSTISEILADYNFNFVGLYDVNPFWGGGNAVDYCNALFKCWEKGKNLKLWEQ</sequence>
<evidence type="ECO:0000259" key="1">
    <source>
        <dbReference type="Pfam" id="PF05050"/>
    </source>
</evidence>
<keyword evidence="2" id="KW-0808">Transferase</keyword>
<dbReference type="Gene3D" id="3.40.50.150">
    <property type="entry name" value="Vaccinia Virus protein VP39"/>
    <property type="match status" value="1"/>
</dbReference>
<dbReference type="InterPro" id="IPR006342">
    <property type="entry name" value="FkbM_mtfrase"/>
</dbReference>
<dbReference type="InterPro" id="IPR053188">
    <property type="entry name" value="FkbM_Methyltransferase"/>
</dbReference>
<comment type="caution">
    <text evidence="2">The sequence shown here is derived from an EMBL/GenBank/DDBJ whole genome shotgun (WGS) entry which is preliminary data.</text>
</comment>
<dbReference type="Proteomes" id="UP001302120">
    <property type="component" value="Unassembled WGS sequence"/>
</dbReference>
<evidence type="ECO:0000313" key="3">
    <source>
        <dbReference type="Proteomes" id="UP001302120"/>
    </source>
</evidence>
<name>A0ABU5UII0_9CYAN</name>
<dbReference type="Pfam" id="PF05050">
    <property type="entry name" value="Methyltransf_21"/>
    <property type="match status" value="1"/>
</dbReference>
<keyword evidence="2" id="KW-0489">Methyltransferase</keyword>
<dbReference type="InterPro" id="IPR029063">
    <property type="entry name" value="SAM-dependent_MTases_sf"/>
</dbReference>
<dbReference type="PANTHER" id="PTHR36973:SF4">
    <property type="entry name" value="NODULATION PROTEIN"/>
    <property type="match status" value="1"/>
</dbReference>
<proteinExistence type="predicted"/>
<dbReference type="SUPFAM" id="SSF53335">
    <property type="entry name" value="S-adenosyl-L-methionine-dependent methyltransferases"/>
    <property type="match status" value="1"/>
</dbReference>
<organism evidence="2 3">
    <name type="scientific">Nodularia harveyana UHCC-0300</name>
    <dbReference type="NCBI Taxonomy" id="2974287"/>
    <lineage>
        <taxon>Bacteria</taxon>
        <taxon>Bacillati</taxon>
        <taxon>Cyanobacteriota</taxon>
        <taxon>Cyanophyceae</taxon>
        <taxon>Nostocales</taxon>
        <taxon>Nodulariaceae</taxon>
        <taxon>Nodularia</taxon>
    </lineage>
</organism>
<dbReference type="PANTHER" id="PTHR36973">
    <property type="entry name" value="SLL1456 PROTEIN-RELATED"/>
    <property type="match status" value="1"/>
</dbReference>
<protein>
    <submittedName>
        <fullName evidence="2">FkbM family methyltransferase</fullName>
    </submittedName>
</protein>
<dbReference type="GO" id="GO:0032259">
    <property type="term" value="P:methylation"/>
    <property type="evidence" value="ECO:0007669"/>
    <property type="project" value="UniProtKB-KW"/>
</dbReference>
<reference evidence="2 3" key="1">
    <citation type="submission" date="2023-12" db="EMBL/GenBank/DDBJ databases">
        <title>Baltic Sea Cyanobacteria.</title>
        <authorList>
            <person name="Delbaje E."/>
            <person name="Fewer D.P."/>
            <person name="Shishido T.K."/>
        </authorList>
    </citation>
    <scope>NUCLEOTIDE SEQUENCE [LARGE SCALE GENOMIC DNA]</scope>
    <source>
        <strain evidence="2 3">UHCC-0300</strain>
    </source>
</reference>
<dbReference type="GO" id="GO:0008168">
    <property type="term" value="F:methyltransferase activity"/>
    <property type="evidence" value="ECO:0007669"/>
    <property type="project" value="UniProtKB-KW"/>
</dbReference>
<dbReference type="NCBIfam" id="TIGR01444">
    <property type="entry name" value="fkbM_fam"/>
    <property type="match status" value="1"/>
</dbReference>
<keyword evidence="3" id="KW-1185">Reference proteome</keyword>
<dbReference type="EMBL" id="JAYGHG010000038">
    <property type="protein sequence ID" value="MEA5583279.1"/>
    <property type="molecule type" value="Genomic_DNA"/>
</dbReference>
<gene>
    <name evidence="2" type="ORF">VB620_18275</name>
</gene>
<feature type="domain" description="Methyltransferase FkbM" evidence="1">
    <location>
        <begin position="47"/>
        <end position="213"/>
    </location>
</feature>
<accession>A0ABU5UII0</accession>
<evidence type="ECO:0000313" key="2">
    <source>
        <dbReference type="EMBL" id="MEA5583279.1"/>
    </source>
</evidence>
<dbReference type="RefSeq" id="WP_323197578.1">
    <property type="nucleotide sequence ID" value="NZ_JAYGHG010000038.1"/>
</dbReference>